<evidence type="ECO:0000313" key="2">
    <source>
        <dbReference type="Proteomes" id="UP000061348"/>
    </source>
</evidence>
<reference evidence="1 2" key="1">
    <citation type="submission" date="2015-05" db="EMBL/GenBank/DDBJ databases">
        <title>A genomic and transcriptomic approach to investigate the blue pigment phenotype in Pseudomonas fluorescens.</title>
        <authorList>
            <person name="Andreani N.A."/>
            <person name="Cardazzo B."/>
        </authorList>
    </citation>
    <scope>NUCLEOTIDE SEQUENCE [LARGE SCALE GENOMIC DNA]</scope>
    <source>
        <strain evidence="1 2">Ps_22</strain>
    </source>
</reference>
<gene>
    <name evidence="1" type="ORF">PFLmoz3_02547</name>
</gene>
<sequence length="34" mass="3824">MADHHWWSAKALLATSDTVWPQALPQMLEDAGVF</sequence>
<dbReference type="PATRIC" id="fig|294.194.peg.2817"/>
<comment type="caution">
    <text evidence="1">The sequence shown here is derived from an EMBL/GenBank/DDBJ whole genome shotgun (WGS) entry which is preliminary data.</text>
</comment>
<name>A0A125QIJ5_PSEFL</name>
<dbReference type="Proteomes" id="UP000061348">
    <property type="component" value="Unassembled WGS sequence"/>
</dbReference>
<dbReference type="EMBL" id="LCYA01000066">
    <property type="protein sequence ID" value="KWV87853.1"/>
    <property type="molecule type" value="Genomic_DNA"/>
</dbReference>
<accession>A0A125QIJ5</accession>
<organism evidence="1 2">
    <name type="scientific">Pseudomonas fluorescens</name>
    <dbReference type="NCBI Taxonomy" id="294"/>
    <lineage>
        <taxon>Bacteria</taxon>
        <taxon>Pseudomonadati</taxon>
        <taxon>Pseudomonadota</taxon>
        <taxon>Gammaproteobacteria</taxon>
        <taxon>Pseudomonadales</taxon>
        <taxon>Pseudomonadaceae</taxon>
        <taxon>Pseudomonas</taxon>
    </lineage>
</organism>
<evidence type="ECO:0000313" key="1">
    <source>
        <dbReference type="EMBL" id="KWV87853.1"/>
    </source>
</evidence>
<protein>
    <submittedName>
        <fullName evidence="1">Uncharacterized protein</fullName>
    </submittedName>
</protein>
<proteinExistence type="predicted"/>
<dbReference type="AlphaFoldDB" id="A0A125QIJ5"/>